<keyword evidence="3" id="KW-1185">Reference proteome</keyword>
<feature type="domain" description="DUF6894" evidence="1">
    <location>
        <begin position="26"/>
        <end position="94"/>
    </location>
</feature>
<evidence type="ECO:0000313" key="2">
    <source>
        <dbReference type="EMBL" id="AWN39830.1"/>
    </source>
</evidence>
<dbReference type="AlphaFoldDB" id="A0A2U8W2T8"/>
<evidence type="ECO:0000259" key="1">
    <source>
        <dbReference type="Pfam" id="PF21834"/>
    </source>
</evidence>
<organism evidence="2 3">
    <name type="scientific">Methylobacterium durans</name>
    <dbReference type="NCBI Taxonomy" id="2202825"/>
    <lineage>
        <taxon>Bacteria</taxon>
        <taxon>Pseudomonadati</taxon>
        <taxon>Pseudomonadota</taxon>
        <taxon>Alphaproteobacteria</taxon>
        <taxon>Hyphomicrobiales</taxon>
        <taxon>Methylobacteriaceae</taxon>
        <taxon>Methylobacterium</taxon>
    </lineage>
</organism>
<protein>
    <recommendedName>
        <fullName evidence="1">DUF6894 domain-containing protein</fullName>
    </recommendedName>
</protein>
<dbReference type="Pfam" id="PF21834">
    <property type="entry name" value="DUF6894"/>
    <property type="match status" value="1"/>
</dbReference>
<name>A0A2U8W2T8_9HYPH</name>
<evidence type="ECO:0000313" key="3">
    <source>
        <dbReference type="Proteomes" id="UP000245926"/>
    </source>
</evidence>
<proteinExistence type="predicted"/>
<sequence length="101" mass="10862">MAHHGLEGRVRVAFLSPVGVRGTVARYYIDVDGLGRHSLDCGGQELLSLRAVRKEAIGVLLEISRDALGDCDQGDLAASVRDASGMVVFRARLSLATEWPD</sequence>
<dbReference type="Proteomes" id="UP000245926">
    <property type="component" value="Chromosome"/>
</dbReference>
<accession>A0A2U8W2T8</accession>
<dbReference type="InterPro" id="IPR054189">
    <property type="entry name" value="DUF6894"/>
</dbReference>
<reference evidence="3" key="1">
    <citation type="submission" date="2018-05" db="EMBL/GenBank/DDBJ databases">
        <title>Complete Genome Sequence of Methylobacterium sp. 17SD2-17.</title>
        <authorList>
            <person name="Srinivasan S."/>
        </authorList>
    </citation>
    <scope>NUCLEOTIDE SEQUENCE [LARGE SCALE GENOMIC DNA]</scope>
    <source>
        <strain evidence="3">17SD2-17</strain>
    </source>
</reference>
<gene>
    <name evidence="2" type="ORF">DK389_03865</name>
</gene>
<dbReference type="EMBL" id="CP029550">
    <property type="protein sequence ID" value="AWN39830.1"/>
    <property type="molecule type" value="Genomic_DNA"/>
</dbReference>
<dbReference type="KEGG" id="mets:DK389_03865"/>
<dbReference type="OrthoDB" id="7997381at2"/>